<gene>
    <name evidence="2" type="ORF">KSX_68020</name>
</gene>
<dbReference type="Gene3D" id="1.10.357.10">
    <property type="entry name" value="Tetracycline Repressor, domain 2"/>
    <property type="match status" value="1"/>
</dbReference>
<dbReference type="EMBL" id="BNJF01000004">
    <property type="protein sequence ID" value="GHO48639.1"/>
    <property type="molecule type" value="Genomic_DNA"/>
</dbReference>
<organism evidence="2 3">
    <name type="scientific">Ktedonospora formicarum</name>
    <dbReference type="NCBI Taxonomy" id="2778364"/>
    <lineage>
        <taxon>Bacteria</taxon>
        <taxon>Bacillati</taxon>
        <taxon>Chloroflexota</taxon>
        <taxon>Ktedonobacteria</taxon>
        <taxon>Ktedonobacterales</taxon>
        <taxon>Ktedonobacteraceae</taxon>
        <taxon>Ktedonospora</taxon>
    </lineage>
</organism>
<dbReference type="SUPFAM" id="SSF48498">
    <property type="entry name" value="Tetracyclin repressor-like, C-terminal domain"/>
    <property type="match status" value="1"/>
</dbReference>
<dbReference type="InterPro" id="IPR036271">
    <property type="entry name" value="Tet_transcr_reg_TetR-rel_C_sf"/>
</dbReference>
<evidence type="ECO:0000313" key="3">
    <source>
        <dbReference type="Proteomes" id="UP000612362"/>
    </source>
</evidence>
<proteinExistence type="predicted"/>
<accession>A0A8J3IC26</accession>
<evidence type="ECO:0000313" key="2">
    <source>
        <dbReference type="EMBL" id="GHO48639.1"/>
    </source>
</evidence>
<protein>
    <submittedName>
        <fullName evidence="2">Uncharacterized protein</fullName>
    </submittedName>
</protein>
<evidence type="ECO:0000256" key="1">
    <source>
        <dbReference type="SAM" id="MobiDB-lite"/>
    </source>
</evidence>
<sequence length="168" mass="19138">MVQARREYPEIYQILDQVKNAEATPFNLRERFHQQSQTFHDVMRQLIIEGQAEGSVAAGDPEQLVTAFVACFEGLTRLALHNPEQFKQSCPDASILLRMLQPEAHRQGNFISSPGSGSLLVIQAACYLYIDRSSYMNKRHLWKDIDEDASEASSRSPKAARNHEYQNK</sequence>
<name>A0A8J3IC26_9CHLR</name>
<dbReference type="Proteomes" id="UP000612362">
    <property type="component" value="Unassembled WGS sequence"/>
</dbReference>
<comment type="caution">
    <text evidence="2">The sequence shown here is derived from an EMBL/GenBank/DDBJ whole genome shotgun (WGS) entry which is preliminary data.</text>
</comment>
<feature type="region of interest" description="Disordered" evidence="1">
    <location>
        <begin position="147"/>
        <end position="168"/>
    </location>
</feature>
<dbReference type="AlphaFoldDB" id="A0A8J3IC26"/>
<keyword evidence="3" id="KW-1185">Reference proteome</keyword>
<reference evidence="2" key="1">
    <citation type="submission" date="2020-10" db="EMBL/GenBank/DDBJ databases">
        <title>Taxonomic study of unclassified bacteria belonging to the class Ktedonobacteria.</title>
        <authorList>
            <person name="Yabe S."/>
            <person name="Wang C.M."/>
            <person name="Zheng Y."/>
            <person name="Sakai Y."/>
            <person name="Cavaletti L."/>
            <person name="Monciardini P."/>
            <person name="Donadio S."/>
        </authorList>
    </citation>
    <scope>NUCLEOTIDE SEQUENCE</scope>
    <source>
        <strain evidence="2">SOSP1-1</strain>
    </source>
</reference>